<feature type="transmembrane region" description="Helical" evidence="8">
    <location>
        <begin position="62"/>
        <end position="81"/>
    </location>
</feature>
<dbReference type="EMBL" id="QHBU01000153">
    <property type="protein sequence ID" value="PZR80426.1"/>
    <property type="molecule type" value="Genomic_DNA"/>
</dbReference>
<evidence type="ECO:0000256" key="8">
    <source>
        <dbReference type="SAM" id="Phobius"/>
    </source>
</evidence>
<feature type="transmembrane region" description="Helical" evidence="8">
    <location>
        <begin position="269"/>
        <end position="288"/>
    </location>
</feature>
<evidence type="ECO:0000256" key="5">
    <source>
        <dbReference type="ARBA" id="ARBA00022989"/>
    </source>
</evidence>
<feature type="transmembrane region" description="Helical" evidence="8">
    <location>
        <begin position="328"/>
        <end position="348"/>
    </location>
</feature>
<name>A0A2W5ZC63_9BACT</name>
<evidence type="ECO:0000256" key="7">
    <source>
        <dbReference type="ARBA" id="ARBA00024033"/>
    </source>
</evidence>
<evidence type="ECO:0000313" key="10">
    <source>
        <dbReference type="Proteomes" id="UP000248724"/>
    </source>
</evidence>
<protein>
    <recommendedName>
        <fullName evidence="11">DUF2029 domain-containing protein</fullName>
    </recommendedName>
</protein>
<dbReference type="Pfam" id="PF09594">
    <property type="entry name" value="GT87"/>
    <property type="match status" value="1"/>
</dbReference>
<comment type="similarity">
    <text evidence="7">Belongs to the glycosyltransferase 87 family.</text>
</comment>
<evidence type="ECO:0000256" key="4">
    <source>
        <dbReference type="ARBA" id="ARBA00022692"/>
    </source>
</evidence>
<dbReference type="Proteomes" id="UP000248724">
    <property type="component" value="Unassembled WGS sequence"/>
</dbReference>
<keyword evidence="2" id="KW-1003">Cell membrane</keyword>
<feature type="transmembrane region" description="Helical" evidence="8">
    <location>
        <begin position="161"/>
        <end position="179"/>
    </location>
</feature>
<keyword evidence="3" id="KW-0808">Transferase</keyword>
<proteinExistence type="inferred from homology"/>
<keyword evidence="5 8" id="KW-1133">Transmembrane helix</keyword>
<evidence type="ECO:0008006" key="11">
    <source>
        <dbReference type="Google" id="ProtNLM"/>
    </source>
</evidence>
<keyword evidence="6 8" id="KW-0472">Membrane</keyword>
<organism evidence="9 10">
    <name type="scientific">Candidatus Aeolococcus gillhamiae</name>
    <dbReference type="NCBI Taxonomy" id="3127015"/>
    <lineage>
        <taxon>Bacteria</taxon>
        <taxon>Bacillati</taxon>
        <taxon>Candidatus Dormiibacterota</taxon>
        <taxon>Candidatus Dormibacteria</taxon>
        <taxon>Candidatus Aeolococcales</taxon>
        <taxon>Candidatus Aeolococcaceae</taxon>
        <taxon>Candidatus Aeolococcus</taxon>
    </lineage>
</organism>
<sequence length="466" mass="47871">MYASTAASMSGTAMPTWSILVSTRPSMKRPCGTALTEPLHGGDERPRVRCYRRLVPMSRPRLPAAVVATAALVLLAAYLALWSGVSTINIGTSDFTATYVGATLLREGHGAAMYDQALQAPLHAALIAPLRRGNLPYVNPPVAAAIVVPLTVLPLATAYRIWQAAQLLMLAAAVVVTLRRAPWPARLSQPGVRLATALAALAGTGTLSLGLLAQWDGFTALGLAGAYALWRRDRGFAGGVVLAASAAIAKPHLAIGLAALLLGWRERRVLAGAAAGLAAVVLASLIAAGPAGLSGFVSAGVADATRWPLASLLGFTGLTGSWLGNGTAAHLLAAAGSLAAVAACIGLGRRLAWDRSALEPCLASATLLSLLASPHLLSHDMVLLAPVLVWMMAWAAGRDGACAWPGRHGRAVLAGWVALSLTTAVDLGADQAAPPGRLVPWALLALAGVLIWQLGPRRHSVVIAPS</sequence>
<feature type="transmembrane region" description="Helical" evidence="8">
    <location>
        <begin position="235"/>
        <end position="262"/>
    </location>
</feature>
<evidence type="ECO:0000256" key="2">
    <source>
        <dbReference type="ARBA" id="ARBA00022475"/>
    </source>
</evidence>
<dbReference type="GO" id="GO:0005886">
    <property type="term" value="C:plasma membrane"/>
    <property type="evidence" value="ECO:0007669"/>
    <property type="project" value="UniProtKB-SubCell"/>
</dbReference>
<evidence type="ECO:0000313" key="9">
    <source>
        <dbReference type="EMBL" id="PZR80426.1"/>
    </source>
</evidence>
<keyword evidence="4 8" id="KW-0812">Transmembrane</keyword>
<reference evidence="9 10" key="1">
    <citation type="journal article" date="2017" name="Nature">
        <title>Atmospheric trace gases support primary production in Antarctic desert surface soil.</title>
        <authorList>
            <person name="Ji M."/>
            <person name="Greening C."/>
            <person name="Vanwonterghem I."/>
            <person name="Carere C.R."/>
            <person name="Bay S.K."/>
            <person name="Steen J.A."/>
            <person name="Montgomery K."/>
            <person name="Lines T."/>
            <person name="Beardall J."/>
            <person name="van Dorst J."/>
            <person name="Snape I."/>
            <person name="Stott M.B."/>
            <person name="Hugenholtz P."/>
            <person name="Ferrari B.C."/>
        </authorList>
    </citation>
    <scope>NUCLEOTIDE SEQUENCE [LARGE SCALE GENOMIC DNA]</scope>
    <source>
        <strain evidence="9">RRmetagenome_bin12</strain>
    </source>
</reference>
<evidence type="ECO:0000256" key="6">
    <source>
        <dbReference type="ARBA" id="ARBA00023136"/>
    </source>
</evidence>
<comment type="caution">
    <text evidence="9">The sequence shown here is derived from an EMBL/GenBank/DDBJ whole genome shotgun (WGS) entry which is preliminary data.</text>
</comment>
<accession>A0A2W5ZC63</accession>
<evidence type="ECO:0000256" key="1">
    <source>
        <dbReference type="ARBA" id="ARBA00004651"/>
    </source>
</evidence>
<feature type="transmembrane region" description="Helical" evidence="8">
    <location>
        <begin position="191"/>
        <end position="215"/>
    </location>
</feature>
<gene>
    <name evidence="9" type="ORF">DLM65_08310</name>
</gene>
<dbReference type="GO" id="GO:0016758">
    <property type="term" value="F:hexosyltransferase activity"/>
    <property type="evidence" value="ECO:0007669"/>
    <property type="project" value="InterPro"/>
</dbReference>
<comment type="subcellular location">
    <subcellularLocation>
        <location evidence="1">Cell membrane</location>
        <topology evidence="1">Multi-pass membrane protein</topology>
    </subcellularLocation>
</comment>
<dbReference type="InterPro" id="IPR018584">
    <property type="entry name" value="GT87"/>
</dbReference>
<dbReference type="AlphaFoldDB" id="A0A2W5ZC63"/>
<evidence type="ECO:0000256" key="3">
    <source>
        <dbReference type="ARBA" id="ARBA00022679"/>
    </source>
</evidence>